<sequence>MANNKVKILLGIAILLIAGGAMFYKFHPHDYVLFDTKEPTCTEDGYNNYRCWCGTESKEVLEAIGHDYQEEITVEPTCTEEGVDTFTCNNCGDVYTEAIAPLGHSYIDGICERCGELSEEKKKAEEEQKKKEEETKKKQEESKKKEQQSGGGSGNSGGGSSSQKPSGNSGQSQNNVSNETPSNDTSAGAAAWGFGGGSSPTTEDLDNTPTGGIQGE</sequence>
<dbReference type="Proteomes" id="UP000184097">
    <property type="component" value="Unassembled WGS sequence"/>
</dbReference>
<accession>A0A1M7SS55</accession>
<dbReference type="RefSeq" id="WP_072704342.1">
    <property type="nucleotide sequence ID" value="NZ_FRDH01000009.1"/>
</dbReference>
<reference evidence="2 3" key="1">
    <citation type="submission" date="2016-12" db="EMBL/GenBank/DDBJ databases">
        <authorList>
            <person name="Song W.-J."/>
            <person name="Kurnit D.M."/>
        </authorList>
    </citation>
    <scope>NUCLEOTIDE SEQUENCE [LARGE SCALE GENOMIC DNA]</scope>
    <source>
        <strain evidence="2 3">DSM 14810</strain>
    </source>
</reference>
<organism evidence="2 3">
    <name type="scientific">Butyrivibrio hungatei DSM 14810</name>
    <dbReference type="NCBI Taxonomy" id="1121132"/>
    <lineage>
        <taxon>Bacteria</taxon>
        <taxon>Bacillati</taxon>
        <taxon>Bacillota</taxon>
        <taxon>Clostridia</taxon>
        <taxon>Lachnospirales</taxon>
        <taxon>Lachnospiraceae</taxon>
        <taxon>Butyrivibrio</taxon>
    </lineage>
</organism>
<feature type="compositionally biased region" description="Low complexity" evidence="1">
    <location>
        <begin position="161"/>
        <end position="179"/>
    </location>
</feature>
<proteinExistence type="predicted"/>
<feature type="compositionally biased region" description="Gly residues" evidence="1">
    <location>
        <begin position="149"/>
        <end position="160"/>
    </location>
</feature>
<evidence type="ECO:0000313" key="3">
    <source>
        <dbReference type="Proteomes" id="UP000184097"/>
    </source>
</evidence>
<evidence type="ECO:0000256" key="1">
    <source>
        <dbReference type="SAM" id="MobiDB-lite"/>
    </source>
</evidence>
<feature type="compositionally biased region" description="Basic and acidic residues" evidence="1">
    <location>
        <begin position="125"/>
        <end position="147"/>
    </location>
</feature>
<name>A0A1M7SS55_9FIRM</name>
<evidence type="ECO:0000313" key="2">
    <source>
        <dbReference type="EMBL" id="SHN61322.1"/>
    </source>
</evidence>
<gene>
    <name evidence="2" type="ORF">SAMN02745247_02346</name>
</gene>
<protein>
    <submittedName>
        <fullName evidence="2">Uncharacterized protein</fullName>
    </submittedName>
</protein>
<dbReference type="AlphaFoldDB" id="A0A1M7SS55"/>
<feature type="region of interest" description="Disordered" evidence="1">
    <location>
        <begin position="125"/>
        <end position="216"/>
    </location>
</feature>
<dbReference type="EMBL" id="FRDH01000009">
    <property type="protein sequence ID" value="SHN61322.1"/>
    <property type="molecule type" value="Genomic_DNA"/>
</dbReference>
<feature type="compositionally biased region" description="Polar residues" evidence="1">
    <location>
        <begin position="207"/>
        <end position="216"/>
    </location>
</feature>